<dbReference type="InterPro" id="IPR018484">
    <property type="entry name" value="FGGY_N"/>
</dbReference>
<name>F5XMR3_MICPN</name>
<dbReference type="InterPro" id="IPR050406">
    <property type="entry name" value="FGGY_Carb_Kinase"/>
</dbReference>
<dbReference type="GO" id="GO:0042732">
    <property type="term" value="P:D-xylose metabolic process"/>
    <property type="evidence" value="ECO:0007669"/>
    <property type="project" value="UniProtKB-KW"/>
</dbReference>
<dbReference type="GO" id="GO:0005524">
    <property type="term" value="F:ATP binding"/>
    <property type="evidence" value="ECO:0007669"/>
    <property type="project" value="UniProtKB-KW"/>
</dbReference>
<dbReference type="InterPro" id="IPR013449">
    <property type="entry name" value="Rhamnulokinase"/>
</dbReference>
<evidence type="ECO:0000256" key="6">
    <source>
        <dbReference type="ARBA" id="ARBA00022840"/>
    </source>
</evidence>
<dbReference type="PANTHER" id="PTHR43095:SF5">
    <property type="entry name" value="XYLULOSE KINASE"/>
    <property type="match status" value="1"/>
</dbReference>
<keyword evidence="5 10" id="KW-0418">Kinase</keyword>
<dbReference type="STRING" id="1032480.MLP_09720"/>
<organism evidence="10 11">
    <name type="scientific">Microlunatus phosphovorus (strain ATCC 700054 / DSM 10555 / JCM 9379 / NBRC 101784 / NCIMB 13414 / VKM Ac-1990 / NM-1)</name>
    <dbReference type="NCBI Taxonomy" id="1032480"/>
    <lineage>
        <taxon>Bacteria</taxon>
        <taxon>Bacillati</taxon>
        <taxon>Actinomycetota</taxon>
        <taxon>Actinomycetes</taxon>
        <taxon>Propionibacteriales</taxon>
        <taxon>Propionibacteriaceae</taxon>
        <taxon>Microlunatus</taxon>
    </lineage>
</organism>
<dbReference type="InterPro" id="IPR043129">
    <property type="entry name" value="ATPase_NBD"/>
</dbReference>
<evidence type="ECO:0000259" key="8">
    <source>
        <dbReference type="Pfam" id="PF00370"/>
    </source>
</evidence>
<dbReference type="EMBL" id="AP012204">
    <property type="protein sequence ID" value="BAK33986.1"/>
    <property type="molecule type" value="Genomic_DNA"/>
</dbReference>
<feature type="domain" description="Carbohydrate kinase FGGY N-terminal" evidence="8">
    <location>
        <begin position="140"/>
        <end position="270"/>
    </location>
</feature>
<evidence type="ECO:0000256" key="3">
    <source>
        <dbReference type="ARBA" id="ARBA00022679"/>
    </source>
</evidence>
<proteinExistence type="inferred from homology"/>
<dbReference type="Pfam" id="PF00370">
    <property type="entry name" value="FGGY_N"/>
    <property type="match status" value="1"/>
</dbReference>
<dbReference type="Pfam" id="PF02782">
    <property type="entry name" value="FGGY_C"/>
    <property type="match status" value="1"/>
</dbReference>
<protein>
    <submittedName>
        <fullName evidence="10">Rhamnulokinase</fullName>
        <ecNumber evidence="10">2.7.1.5</ecNumber>
    </submittedName>
</protein>
<evidence type="ECO:0000313" key="10">
    <source>
        <dbReference type="EMBL" id="BAK33986.1"/>
    </source>
</evidence>
<dbReference type="Proteomes" id="UP000007947">
    <property type="component" value="Chromosome"/>
</dbReference>
<dbReference type="EC" id="2.7.1.5" evidence="10"/>
<keyword evidence="2" id="KW-0859">Xylose metabolism</keyword>
<dbReference type="Gene3D" id="3.30.420.40">
    <property type="match status" value="2"/>
</dbReference>
<dbReference type="GO" id="GO:0008993">
    <property type="term" value="F:rhamnulokinase activity"/>
    <property type="evidence" value="ECO:0007669"/>
    <property type="project" value="UniProtKB-EC"/>
</dbReference>
<keyword evidence="11" id="KW-1185">Reference proteome</keyword>
<evidence type="ECO:0000256" key="5">
    <source>
        <dbReference type="ARBA" id="ARBA00022777"/>
    </source>
</evidence>
<dbReference type="eggNOG" id="COG1070">
    <property type="taxonomic scope" value="Bacteria"/>
</dbReference>
<dbReference type="GO" id="GO:0019301">
    <property type="term" value="P:rhamnose catabolic process"/>
    <property type="evidence" value="ECO:0007669"/>
    <property type="project" value="InterPro"/>
</dbReference>
<dbReference type="AlphaFoldDB" id="F5XMR3"/>
<reference evidence="10 11" key="1">
    <citation type="submission" date="2011-05" db="EMBL/GenBank/DDBJ databases">
        <title>Whole genome sequence of Microlunatus phosphovorus NM-1.</title>
        <authorList>
            <person name="Hosoyama A."/>
            <person name="Sasaki K."/>
            <person name="Harada T."/>
            <person name="Igarashi R."/>
            <person name="Kawakoshi A."/>
            <person name="Sasagawa M."/>
            <person name="Fukada J."/>
            <person name="Nakamura S."/>
            <person name="Katano Y."/>
            <person name="Hanada S."/>
            <person name="Kamagata Y."/>
            <person name="Nakamura N."/>
            <person name="Yamazaki S."/>
            <person name="Fujita N."/>
        </authorList>
    </citation>
    <scope>NUCLEOTIDE SEQUENCE [LARGE SCALE GENOMIC DNA]</scope>
    <source>
        <strain evidence="11">ATCC 700054 / DSM 10555 / JCM 9379 / NBRC 101784 / NCIMB 13414 / VKM Ac-1990 / NM-1</strain>
    </source>
</reference>
<evidence type="ECO:0000256" key="7">
    <source>
        <dbReference type="ARBA" id="ARBA00023308"/>
    </source>
</evidence>
<keyword evidence="2" id="KW-0119">Carbohydrate metabolism</keyword>
<keyword evidence="4" id="KW-0547">Nucleotide-binding</keyword>
<evidence type="ECO:0000256" key="2">
    <source>
        <dbReference type="ARBA" id="ARBA00022629"/>
    </source>
</evidence>
<dbReference type="SUPFAM" id="SSF53067">
    <property type="entry name" value="Actin-like ATPase domain"/>
    <property type="match status" value="2"/>
</dbReference>
<accession>F5XMR3</accession>
<evidence type="ECO:0000256" key="1">
    <source>
        <dbReference type="ARBA" id="ARBA00009156"/>
    </source>
</evidence>
<evidence type="ECO:0000259" key="9">
    <source>
        <dbReference type="Pfam" id="PF02782"/>
    </source>
</evidence>
<feature type="domain" description="Carbohydrate kinase FGGY C-terminal" evidence="9">
    <location>
        <begin position="279"/>
        <end position="471"/>
    </location>
</feature>
<sequence length="501" mass="53078">MSRLTPASLPPSCDELPSMSSTLGAGRAGWVAAVDLGATSGRVMLGQVGPDRLALDLVHRFPNNPVRTADGLCWNILELYRNVLLGLRIAFDREPSISSIAIDSWAVDYALLRGDRMISTPHHYRDEARVAGVDLVHGIVSPEELYAASGLQFLPFNTIYQLAVDQRDGVIDEHTSLLMIPDLIAFWLTGEQRVEQTNASTTGLLDVATGDWSRTLIDKLGLPESLFPPIVPPGSVIGGLRSSVAVEIGAPESVQVVAVGSHDTASAVVGVPLADHGAAYLSSGTWSLIGVELDEPVLSEASRAVNFTNEGGVDGRIRYLHNVMGLWLLSESVRTWERDGHEIDLTSLIADATAVTGTIPLFDTNHDSLLPPGDMPTRIAALCRATGQPVPSTPAVVVRSILESLAAAYADAITTAEELAGVSVDTVNIVGGGSQNPLLCQLTADYTGRIVEAGPVEATAIGNVLIQARAAGLLTGTLEELRRLVADTHPPLRYQPRSPGA</sequence>
<comment type="similarity">
    <text evidence="1">Belongs to the FGGY kinase family.</text>
</comment>
<evidence type="ECO:0000256" key="4">
    <source>
        <dbReference type="ARBA" id="ARBA00022741"/>
    </source>
</evidence>
<dbReference type="KEGG" id="mph:MLP_09720"/>
<gene>
    <name evidence="10" type="primary">rhaB</name>
    <name evidence="10" type="ordered locus">MLP_09720</name>
</gene>
<dbReference type="PANTHER" id="PTHR43095">
    <property type="entry name" value="SUGAR KINASE"/>
    <property type="match status" value="1"/>
</dbReference>
<keyword evidence="6" id="KW-0067">ATP-binding</keyword>
<keyword evidence="7" id="KW-0684">Rhamnose metabolism</keyword>
<keyword evidence="3 10" id="KW-0808">Transferase</keyword>
<dbReference type="InterPro" id="IPR018485">
    <property type="entry name" value="FGGY_C"/>
</dbReference>
<evidence type="ECO:0000313" key="11">
    <source>
        <dbReference type="Proteomes" id="UP000007947"/>
    </source>
</evidence>
<dbReference type="HOGENOM" id="CLU_039395_0_1_11"/>
<dbReference type="CDD" id="cd07771">
    <property type="entry name" value="ASKHA_NBD_FGGY_RhaB-like"/>
    <property type="match status" value="1"/>
</dbReference>